<comment type="subcellular location">
    <subcellularLocation>
        <location evidence="1 14">Membrane</location>
        <topology evidence="1 14">Multi-pass membrane protein</topology>
    </subcellularLocation>
</comment>
<evidence type="ECO:0000256" key="11">
    <source>
        <dbReference type="ARBA" id="ARBA00023170"/>
    </source>
</evidence>
<organism evidence="16 17">
    <name type="scientific">Orchesella dallaii</name>
    <dbReference type="NCBI Taxonomy" id="48710"/>
    <lineage>
        <taxon>Eukaryota</taxon>
        <taxon>Metazoa</taxon>
        <taxon>Ecdysozoa</taxon>
        <taxon>Arthropoda</taxon>
        <taxon>Hexapoda</taxon>
        <taxon>Collembola</taxon>
        <taxon>Entomobryomorpha</taxon>
        <taxon>Entomobryoidea</taxon>
        <taxon>Orchesellidae</taxon>
        <taxon>Orchesellinae</taxon>
        <taxon>Orchesella</taxon>
    </lineage>
</organism>
<dbReference type="PROSITE" id="PS00238">
    <property type="entry name" value="OPSIN"/>
    <property type="match status" value="1"/>
</dbReference>
<reference evidence="16 17" key="1">
    <citation type="submission" date="2024-08" db="EMBL/GenBank/DDBJ databases">
        <authorList>
            <person name="Cucini C."/>
            <person name="Frati F."/>
        </authorList>
    </citation>
    <scope>NUCLEOTIDE SEQUENCE [LARGE SCALE GENOMIC DNA]</scope>
</reference>
<evidence type="ECO:0000256" key="10">
    <source>
        <dbReference type="ARBA" id="ARBA00023157"/>
    </source>
</evidence>
<evidence type="ECO:0000256" key="8">
    <source>
        <dbReference type="ARBA" id="ARBA00023040"/>
    </source>
</evidence>
<proteinExistence type="inferred from homology"/>
<dbReference type="PROSITE" id="PS50262">
    <property type="entry name" value="G_PROTEIN_RECEP_F1_2"/>
    <property type="match status" value="1"/>
</dbReference>
<dbReference type="InterPro" id="IPR001760">
    <property type="entry name" value="Opsin"/>
</dbReference>
<dbReference type="Gene3D" id="1.20.1070.10">
    <property type="entry name" value="Rhodopsin 7-helix transmembrane proteins"/>
    <property type="match status" value="1"/>
</dbReference>
<keyword evidence="9 14" id="KW-0472">Membrane</keyword>
<dbReference type="PANTHER" id="PTHR24240">
    <property type="entry name" value="OPSIN"/>
    <property type="match status" value="1"/>
</dbReference>
<dbReference type="CDD" id="cd15079">
    <property type="entry name" value="7tmA_photoreceptors_insect"/>
    <property type="match status" value="1"/>
</dbReference>
<keyword evidence="13" id="KW-0844">Vision</keyword>
<evidence type="ECO:0000256" key="6">
    <source>
        <dbReference type="ARBA" id="ARBA00022989"/>
    </source>
</evidence>
<evidence type="ECO:0000256" key="5">
    <source>
        <dbReference type="ARBA" id="ARBA00022925"/>
    </source>
</evidence>
<evidence type="ECO:0000256" key="1">
    <source>
        <dbReference type="ARBA" id="ARBA00004141"/>
    </source>
</evidence>
<keyword evidence="2 14" id="KW-0600">Photoreceptor protein</keyword>
<evidence type="ECO:0000256" key="12">
    <source>
        <dbReference type="ARBA" id="ARBA00023224"/>
    </source>
</evidence>
<evidence type="ECO:0000256" key="9">
    <source>
        <dbReference type="ARBA" id="ARBA00023136"/>
    </source>
</evidence>
<evidence type="ECO:0000313" key="17">
    <source>
        <dbReference type="Proteomes" id="UP001642540"/>
    </source>
</evidence>
<dbReference type="InterPro" id="IPR000276">
    <property type="entry name" value="GPCR_Rhodpsn"/>
</dbReference>
<feature type="transmembrane region" description="Helical" evidence="14">
    <location>
        <begin position="58"/>
        <end position="78"/>
    </location>
</feature>
<feature type="transmembrane region" description="Helical" evidence="14">
    <location>
        <begin position="168"/>
        <end position="187"/>
    </location>
</feature>
<keyword evidence="17" id="KW-1185">Reference proteome</keyword>
<accession>A0ABP1QBL9</accession>
<evidence type="ECO:0000313" key="16">
    <source>
        <dbReference type="EMBL" id="CAL8096960.1"/>
    </source>
</evidence>
<dbReference type="PRINTS" id="PR00238">
    <property type="entry name" value="OPSIN"/>
</dbReference>
<feature type="transmembrane region" description="Helical" evidence="14">
    <location>
        <begin position="90"/>
        <end position="110"/>
    </location>
</feature>
<keyword evidence="11 14" id="KW-0675">Receptor</keyword>
<comment type="caution">
    <text evidence="14">Lacks conserved residue(s) required for the propagation of feature annotation.</text>
</comment>
<evidence type="ECO:0000256" key="7">
    <source>
        <dbReference type="ARBA" id="ARBA00022991"/>
    </source>
</evidence>
<evidence type="ECO:0000256" key="14">
    <source>
        <dbReference type="RuleBase" id="RU004951"/>
    </source>
</evidence>
<feature type="transmembrane region" description="Helical" evidence="14">
    <location>
        <begin position="215"/>
        <end position="236"/>
    </location>
</feature>
<evidence type="ECO:0000259" key="15">
    <source>
        <dbReference type="PROSITE" id="PS50262"/>
    </source>
</evidence>
<gene>
    <name evidence="16" type="ORF">ODALV1_LOCUS9500</name>
</gene>
<comment type="similarity">
    <text evidence="14">Belongs to the G-protein coupled receptor 1 family. Opsin subfamily.</text>
</comment>
<dbReference type="PRINTS" id="PR00577">
    <property type="entry name" value="OPSINRH3RH4"/>
</dbReference>
<keyword evidence="4 14" id="KW-0812">Transmembrane</keyword>
<keyword evidence="12 14" id="KW-0807">Transducer</keyword>
<dbReference type="InterPro" id="IPR050125">
    <property type="entry name" value="GPCR_opsins"/>
</dbReference>
<protein>
    <recommendedName>
        <fullName evidence="15">G-protein coupled receptors family 1 profile domain-containing protein</fullName>
    </recommendedName>
</protein>
<keyword evidence="8 14" id="KW-0297">G-protein coupled receptor</keyword>
<keyword evidence="5 14" id="KW-0681">Retinal protein</keyword>
<dbReference type="EMBL" id="CAXLJM020000028">
    <property type="protein sequence ID" value="CAL8096960.1"/>
    <property type="molecule type" value="Genomic_DNA"/>
</dbReference>
<dbReference type="PRINTS" id="PR00237">
    <property type="entry name" value="GPCRRHODOPSN"/>
</dbReference>
<evidence type="ECO:0000256" key="4">
    <source>
        <dbReference type="ARBA" id="ARBA00022692"/>
    </source>
</evidence>
<evidence type="ECO:0000256" key="3">
    <source>
        <dbReference type="ARBA" id="ARBA00022606"/>
    </source>
</evidence>
<comment type="caution">
    <text evidence="16">The sequence shown here is derived from an EMBL/GenBank/DDBJ whole genome shotgun (WGS) entry which is preliminary data.</text>
</comment>
<dbReference type="InterPro" id="IPR017452">
    <property type="entry name" value="GPCR_Rhodpsn_7TM"/>
</dbReference>
<keyword evidence="3 14" id="KW-0716">Sensory transduction</keyword>
<name>A0ABP1QBL9_9HEXA</name>
<sequence length="373" mass="42156">MEDFANNFTTLDGYYAQPYRQVFRMNGWNTPSDYLEYVHPHWLKYEAPNPFMHHMLGVLYVIFMFSSLIGNGVVIYIFSSCKSLRTPGNFLVVNLAIFDFIMMLKTPIFISNSFNEGPLYGRLGCEIFGIMGSISGIGAAVTNSAIAYDRYRTIAKPFDGKLSQGKVLMLILCIWMYAMPFTILPALEVWGRFVPEGYLTSCTFDYMGDTPAIKAFVACIFVYSYCIPMSMTAFFYSKIVGHVRDHENLLREQAKKMNVESLRGNKDLAQQSAEIRIAKVAIGIVVLFLLSWTPYAICALISAFGNRELITPLVSMIPALTSKTVACLDPWVYAINHPKYRLELQKKIPWFCIHEPDPPAENASNASEKTQNA</sequence>
<dbReference type="InterPro" id="IPR027430">
    <property type="entry name" value="Retinal_BS"/>
</dbReference>
<keyword evidence="7 14" id="KW-0157">Chromophore</keyword>
<keyword evidence="6 14" id="KW-1133">Transmembrane helix</keyword>
<keyword evidence="10" id="KW-1015">Disulfide bond</keyword>
<dbReference type="Pfam" id="PF00001">
    <property type="entry name" value="7tm_1"/>
    <property type="match status" value="1"/>
</dbReference>
<dbReference type="PROSITE" id="PS00237">
    <property type="entry name" value="G_PROTEIN_RECEP_F1_1"/>
    <property type="match status" value="1"/>
</dbReference>
<feature type="transmembrane region" description="Helical" evidence="14">
    <location>
        <begin position="130"/>
        <end position="148"/>
    </location>
</feature>
<evidence type="ECO:0000256" key="13">
    <source>
        <dbReference type="ARBA" id="ARBA00023305"/>
    </source>
</evidence>
<feature type="transmembrane region" description="Helical" evidence="14">
    <location>
        <begin position="280"/>
        <end position="305"/>
    </location>
</feature>
<dbReference type="Proteomes" id="UP001642540">
    <property type="component" value="Unassembled WGS sequence"/>
</dbReference>
<evidence type="ECO:0000256" key="2">
    <source>
        <dbReference type="ARBA" id="ARBA00022543"/>
    </source>
</evidence>
<dbReference type="SUPFAM" id="SSF81321">
    <property type="entry name" value="Family A G protein-coupled receptor-like"/>
    <property type="match status" value="1"/>
</dbReference>
<feature type="domain" description="G-protein coupled receptors family 1 profile" evidence="15">
    <location>
        <begin position="70"/>
        <end position="333"/>
    </location>
</feature>